<gene>
    <name evidence="2" type="ORF">HELGO_WM16</name>
</gene>
<evidence type="ECO:0000259" key="1">
    <source>
        <dbReference type="Pfam" id="PF21926"/>
    </source>
</evidence>
<evidence type="ECO:0000313" key="2">
    <source>
        <dbReference type="EMBL" id="CAA6809980.1"/>
    </source>
</evidence>
<dbReference type="SUPFAM" id="SSF55729">
    <property type="entry name" value="Acyl-CoA N-acyltransferases (Nat)"/>
    <property type="match status" value="1"/>
</dbReference>
<name>A0A6S6T3C4_9BACT</name>
<accession>A0A6S6T3C4</accession>
<dbReference type="InterPro" id="IPR016181">
    <property type="entry name" value="Acyl_CoA_acyltransferase"/>
</dbReference>
<proteinExistence type="predicted"/>
<sequence length="236" mass="27490">MTYPYLNNTHEKIETLLMKYKIDATPDQKNNLTFIMEKTLAFNNSLNWDQSIGEVFLPKTVDELFEIYMLRSQVYGKLNYDKEFPDSIQGLNFDLYDTCSAILYTKANAKMTGTCRVIFDSDTKLPMDKNFSLDYMREENKHLVELSRLMIERECKGLGQEPKLLTKGTYEVMKKNGKTTMVSVMVHEHFKLYDKFGGFSIESELKTYGTLSIPFIITSWEIDQISPFFKKVFLAV</sequence>
<dbReference type="EMBL" id="CACVAS010000058">
    <property type="protein sequence ID" value="CAA6809980.1"/>
    <property type="molecule type" value="Genomic_DNA"/>
</dbReference>
<feature type="domain" description="N-acyl amino acid synthase FeeM catalytic core" evidence="1">
    <location>
        <begin position="66"/>
        <end position="216"/>
    </location>
</feature>
<organism evidence="2">
    <name type="scientific">uncultured Sulfurovum sp</name>
    <dbReference type="NCBI Taxonomy" id="269237"/>
    <lineage>
        <taxon>Bacteria</taxon>
        <taxon>Pseudomonadati</taxon>
        <taxon>Campylobacterota</taxon>
        <taxon>Epsilonproteobacteria</taxon>
        <taxon>Campylobacterales</taxon>
        <taxon>Sulfurovaceae</taxon>
        <taxon>Sulfurovum</taxon>
        <taxon>environmental samples</taxon>
    </lineage>
</organism>
<dbReference type="AlphaFoldDB" id="A0A6S6T3C4"/>
<reference evidence="2" key="1">
    <citation type="submission" date="2020-01" db="EMBL/GenBank/DDBJ databases">
        <authorList>
            <person name="Meier V. D."/>
            <person name="Meier V D."/>
        </authorList>
    </citation>
    <scope>NUCLEOTIDE SEQUENCE</scope>
    <source>
        <strain evidence="2">HLG_WM_MAG_01</strain>
    </source>
</reference>
<protein>
    <recommendedName>
        <fullName evidence="1">N-acyl amino acid synthase FeeM catalytic core domain-containing protein</fullName>
    </recommendedName>
</protein>
<dbReference type="InterPro" id="IPR054597">
    <property type="entry name" value="FeeM_cat"/>
</dbReference>
<dbReference type="Gene3D" id="3.40.630.30">
    <property type="match status" value="1"/>
</dbReference>
<dbReference type="Pfam" id="PF21926">
    <property type="entry name" value="FeeM"/>
    <property type="match status" value="1"/>
</dbReference>